<feature type="site" description="Cleavage (non-hydrolytic); by autocatalysis" evidence="11">
    <location>
        <begin position="212"/>
        <end position="213"/>
    </location>
</feature>
<dbReference type="InterPro" id="IPR033175">
    <property type="entry name" value="PSD-A"/>
</dbReference>
<dbReference type="NCBIfam" id="NF003685">
    <property type="entry name" value="PRK05305.2-5"/>
    <property type="match status" value="1"/>
</dbReference>
<organism evidence="13 14">
    <name type="scientific">Kordiimonas sediminis</name>
    <dbReference type="NCBI Taxonomy" id="1735581"/>
    <lineage>
        <taxon>Bacteria</taxon>
        <taxon>Pseudomonadati</taxon>
        <taxon>Pseudomonadota</taxon>
        <taxon>Alphaproteobacteria</taxon>
        <taxon>Kordiimonadales</taxon>
        <taxon>Kordiimonadaceae</taxon>
        <taxon>Kordiimonas</taxon>
    </lineage>
</organism>
<evidence type="ECO:0000256" key="6">
    <source>
        <dbReference type="ARBA" id="ARBA00023145"/>
    </source>
</evidence>
<evidence type="ECO:0000256" key="4">
    <source>
        <dbReference type="ARBA" id="ARBA00023098"/>
    </source>
</evidence>
<feature type="chain" id="PRO_5038183596" description="Phosphatidylserine decarboxylase alpha chain" evidence="11">
    <location>
        <begin position="213"/>
        <end position="246"/>
    </location>
</feature>
<dbReference type="GO" id="GO:0004609">
    <property type="term" value="F:phosphatidylserine decarboxylase activity"/>
    <property type="evidence" value="ECO:0007669"/>
    <property type="project" value="UniProtKB-UniRule"/>
</dbReference>
<dbReference type="PANTHER" id="PTHR35809">
    <property type="entry name" value="ARCHAETIDYLSERINE DECARBOXYLASE PROENZYME-RELATED"/>
    <property type="match status" value="1"/>
</dbReference>
<evidence type="ECO:0000313" key="14">
    <source>
        <dbReference type="Proteomes" id="UP000630923"/>
    </source>
</evidence>
<name>A0A919AWU5_9PROT</name>
<comment type="subcellular location">
    <subcellularLocation>
        <location evidence="11">Cell membrane</location>
        <topology evidence="11">Peripheral membrane protein</topology>
    </subcellularLocation>
</comment>
<comment type="similarity">
    <text evidence="11">Belongs to the phosphatidylserine decarboxylase family. PSD-A subfamily.</text>
</comment>
<dbReference type="InterPro" id="IPR003817">
    <property type="entry name" value="PS_Dcarbxylase"/>
</dbReference>
<evidence type="ECO:0000256" key="10">
    <source>
        <dbReference type="ARBA" id="ARBA00023317"/>
    </source>
</evidence>
<comment type="PTM">
    <text evidence="11">Is synthesized initially as an inactive proenzyme. Formation of the active enzyme involves a self-maturation process in which the active site pyruvoyl group is generated from an internal serine residue via an autocatalytic post-translational modification. Two non-identical subunits are generated from the proenzyme in this reaction, and the pyruvate is formed at the N-terminus of the alpha chain, which is derived from the carboxyl end of the proenzyme. The post-translation cleavage follows an unusual pathway, termed non-hydrolytic serinolysis, in which the side chain hydroxyl group of the serine supplies its oxygen atom to form the C-terminus of the beta chain, while the remainder of the serine residue undergoes an oxidative deamination to produce ammonia and the pyruvoyl prosthetic group on the alpha chain.</text>
</comment>
<dbReference type="EMBL" id="BNCI01000002">
    <property type="protein sequence ID" value="GHF27169.1"/>
    <property type="molecule type" value="Genomic_DNA"/>
</dbReference>
<reference evidence="13" key="1">
    <citation type="journal article" date="2014" name="Int. J. Syst. Evol. Microbiol.">
        <title>Complete genome sequence of Corynebacterium casei LMG S-19264T (=DSM 44701T), isolated from a smear-ripened cheese.</title>
        <authorList>
            <consortium name="US DOE Joint Genome Institute (JGI-PGF)"/>
            <person name="Walter F."/>
            <person name="Albersmeier A."/>
            <person name="Kalinowski J."/>
            <person name="Ruckert C."/>
        </authorList>
    </citation>
    <scope>NUCLEOTIDE SEQUENCE</scope>
    <source>
        <strain evidence="13">KCTC 42590</strain>
    </source>
</reference>
<comment type="catalytic activity">
    <reaction evidence="11">
        <text>a 1,2-diacyl-sn-glycero-3-phospho-L-serine + H(+) = a 1,2-diacyl-sn-glycero-3-phosphoethanolamine + CO2</text>
        <dbReference type="Rhea" id="RHEA:20828"/>
        <dbReference type="ChEBI" id="CHEBI:15378"/>
        <dbReference type="ChEBI" id="CHEBI:16526"/>
        <dbReference type="ChEBI" id="CHEBI:57262"/>
        <dbReference type="ChEBI" id="CHEBI:64612"/>
        <dbReference type="EC" id="4.1.1.65"/>
    </reaction>
</comment>
<keyword evidence="2 11" id="KW-0444">Lipid biosynthesis</keyword>
<keyword evidence="10 11" id="KW-0670">Pyruvate</keyword>
<evidence type="ECO:0000256" key="8">
    <source>
        <dbReference type="ARBA" id="ARBA00023239"/>
    </source>
</evidence>
<evidence type="ECO:0000256" key="5">
    <source>
        <dbReference type="ARBA" id="ARBA00023136"/>
    </source>
</evidence>
<evidence type="ECO:0000256" key="2">
    <source>
        <dbReference type="ARBA" id="ARBA00022516"/>
    </source>
</evidence>
<feature type="chain" id="PRO_5038183595" description="Phosphatidylserine decarboxylase beta chain" evidence="11">
    <location>
        <begin position="1"/>
        <end position="212"/>
    </location>
</feature>
<keyword evidence="12" id="KW-1133">Transmembrane helix</keyword>
<dbReference type="GO" id="GO:0005886">
    <property type="term" value="C:plasma membrane"/>
    <property type="evidence" value="ECO:0007669"/>
    <property type="project" value="UniProtKB-SubCell"/>
</dbReference>
<evidence type="ECO:0000256" key="12">
    <source>
        <dbReference type="SAM" id="Phobius"/>
    </source>
</evidence>
<evidence type="ECO:0000256" key="3">
    <source>
        <dbReference type="ARBA" id="ARBA00022793"/>
    </source>
</evidence>
<comment type="cofactor">
    <cofactor evidence="11">
        <name>pyruvate</name>
        <dbReference type="ChEBI" id="CHEBI:15361"/>
    </cofactor>
    <text evidence="11">Binds 1 pyruvoyl group covalently per subunit.</text>
</comment>
<dbReference type="EC" id="4.1.1.65" evidence="11"/>
<keyword evidence="9 11" id="KW-1208">Phospholipid metabolism</keyword>
<feature type="active site" description="Schiff-base intermediate with substrate; via pyruvic acid" evidence="11">
    <location>
        <position position="213"/>
    </location>
</feature>
<feature type="modified residue" description="Pyruvic acid (Ser); by autocatalysis" evidence="11">
    <location>
        <position position="213"/>
    </location>
</feature>
<keyword evidence="14" id="KW-1185">Reference proteome</keyword>
<keyword evidence="1 11" id="KW-1003">Cell membrane</keyword>
<keyword evidence="7 11" id="KW-0594">Phospholipid biosynthesis</keyword>
<keyword evidence="8 11" id="KW-0456">Lyase</keyword>
<comment type="function">
    <text evidence="11">Catalyzes the formation of phosphatidylethanolamine (PtdEtn) from phosphatidylserine (PtdSer).</text>
</comment>
<reference evidence="13" key="2">
    <citation type="submission" date="2020-09" db="EMBL/GenBank/DDBJ databases">
        <authorList>
            <person name="Sun Q."/>
            <person name="Kim S."/>
        </authorList>
    </citation>
    <scope>NUCLEOTIDE SEQUENCE</scope>
    <source>
        <strain evidence="13">KCTC 42590</strain>
    </source>
</reference>
<keyword evidence="4 11" id="KW-0443">Lipid metabolism</keyword>
<comment type="pathway">
    <text evidence="11">Phospholipid metabolism; phosphatidylethanolamine biosynthesis; phosphatidylethanolamine from CDP-diacylglycerol: step 2/2.</text>
</comment>
<protein>
    <recommendedName>
        <fullName evidence="11">Phosphatidylserine decarboxylase proenzyme</fullName>
        <ecNumber evidence="11">4.1.1.65</ecNumber>
    </recommendedName>
    <component>
        <recommendedName>
            <fullName evidence="11">Phosphatidylserine decarboxylase alpha chain</fullName>
        </recommendedName>
    </component>
    <component>
        <recommendedName>
            <fullName evidence="11">Phosphatidylserine decarboxylase beta chain</fullName>
        </recommendedName>
    </component>
</protein>
<evidence type="ECO:0000256" key="11">
    <source>
        <dbReference type="HAMAP-Rule" id="MF_00664"/>
    </source>
</evidence>
<evidence type="ECO:0000313" key="13">
    <source>
        <dbReference type="EMBL" id="GHF27169.1"/>
    </source>
</evidence>
<sequence length="246" mass="27186">MEKVSVSKKFTCYNAGLVEFRDKRMNSFDVIKTPIHKEGHVFIALFFVISIIIWAIFGPVAGICGLIVSAWCMYFFRDPERVIPDDKNILVSPADGTVCAIVKAVPPAELNMGDEERIRISIFLSVFNVHVNRVPAKGTITGLSYVHGKFLDAAATEASEENERQLVRMTTEDGADIAFAQVAGLVARRIICNLKEGQEVDRGDRFGLIRFGSRTDIYLDKSQEAAVKIGQLMIGGETVIARKSAK</sequence>
<keyword evidence="3 11" id="KW-0210">Decarboxylase</keyword>
<accession>A0A919AWU5</accession>
<dbReference type="NCBIfam" id="NF003678">
    <property type="entry name" value="PRK05305.1-2"/>
    <property type="match status" value="1"/>
</dbReference>
<evidence type="ECO:0000256" key="9">
    <source>
        <dbReference type="ARBA" id="ARBA00023264"/>
    </source>
</evidence>
<evidence type="ECO:0000256" key="7">
    <source>
        <dbReference type="ARBA" id="ARBA00023209"/>
    </source>
</evidence>
<dbReference type="Pfam" id="PF02666">
    <property type="entry name" value="PS_Dcarbxylase"/>
    <property type="match status" value="1"/>
</dbReference>
<keyword evidence="6 11" id="KW-0865">Zymogen</keyword>
<proteinExistence type="inferred from homology"/>
<keyword evidence="12" id="KW-0812">Transmembrane</keyword>
<dbReference type="GO" id="GO:0006646">
    <property type="term" value="P:phosphatidylethanolamine biosynthetic process"/>
    <property type="evidence" value="ECO:0007669"/>
    <property type="project" value="UniProtKB-UniRule"/>
</dbReference>
<keyword evidence="5 11" id="KW-0472">Membrane</keyword>
<feature type="transmembrane region" description="Helical" evidence="12">
    <location>
        <begin position="41"/>
        <end position="71"/>
    </location>
</feature>
<dbReference type="PANTHER" id="PTHR35809:SF1">
    <property type="entry name" value="ARCHAETIDYLSERINE DECARBOXYLASE PROENZYME-RELATED"/>
    <property type="match status" value="1"/>
</dbReference>
<evidence type="ECO:0000256" key="1">
    <source>
        <dbReference type="ARBA" id="ARBA00022475"/>
    </source>
</evidence>
<comment type="subunit">
    <text evidence="11">Heterodimer of a large membrane-associated beta subunit and a small pyruvoyl-containing alpha subunit.</text>
</comment>
<dbReference type="HAMAP" id="MF_00664">
    <property type="entry name" value="PS_decarb_PSD_A"/>
    <property type="match status" value="1"/>
</dbReference>
<gene>
    <name evidence="11 13" type="primary">psd</name>
    <name evidence="13" type="ORF">GCM10017044_22770</name>
</gene>
<dbReference type="Proteomes" id="UP000630923">
    <property type="component" value="Unassembled WGS sequence"/>
</dbReference>
<comment type="caution">
    <text evidence="13">The sequence shown here is derived from an EMBL/GenBank/DDBJ whole genome shotgun (WGS) entry which is preliminary data.</text>
</comment>
<dbReference type="AlphaFoldDB" id="A0A919AWU5"/>
<dbReference type="NCBIfam" id="NF003679">
    <property type="entry name" value="PRK05305.1-3"/>
    <property type="match status" value="1"/>
</dbReference>